<dbReference type="SMART" id="SM00516">
    <property type="entry name" value="SEC14"/>
    <property type="match status" value="1"/>
</dbReference>
<dbReference type="InterPro" id="IPR001251">
    <property type="entry name" value="CRAL-TRIO_dom"/>
</dbReference>
<dbReference type="EMBL" id="JBAMMX010000006">
    <property type="protein sequence ID" value="KAK6938176.1"/>
    <property type="molecule type" value="Genomic_DNA"/>
</dbReference>
<dbReference type="Proteomes" id="UP001370490">
    <property type="component" value="Unassembled WGS sequence"/>
</dbReference>
<accession>A0AAN8ZHH4</accession>
<reference evidence="3 4" key="1">
    <citation type="submission" date="2023-12" db="EMBL/GenBank/DDBJ databases">
        <title>A high-quality genome assembly for Dillenia turbinata (Dilleniales).</title>
        <authorList>
            <person name="Chanderbali A."/>
        </authorList>
    </citation>
    <scope>NUCLEOTIDE SEQUENCE [LARGE SCALE GENOMIC DNA]</scope>
    <source>
        <strain evidence="3">LSX21</strain>
        <tissue evidence="3">Leaf</tissue>
    </source>
</reference>
<evidence type="ECO:0000313" key="3">
    <source>
        <dbReference type="EMBL" id="KAK6938176.1"/>
    </source>
</evidence>
<dbReference type="SUPFAM" id="SSF46938">
    <property type="entry name" value="CRAL/TRIO N-terminal domain"/>
    <property type="match status" value="1"/>
</dbReference>
<feature type="region of interest" description="Disordered" evidence="1">
    <location>
        <begin position="329"/>
        <end position="408"/>
    </location>
</feature>
<gene>
    <name evidence="3" type="ORF">RJ641_031684</name>
</gene>
<dbReference type="CDD" id="cd00170">
    <property type="entry name" value="SEC14"/>
    <property type="match status" value="1"/>
</dbReference>
<dbReference type="SUPFAM" id="SSF52087">
    <property type="entry name" value="CRAL/TRIO domain"/>
    <property type="match status" value="2"/>
</dbReference>
<dbReference type="InterPro" id="IPR011074">
    <property type="entry name" value="CRAL/TRIO_N_dom"/>
</dbReference>
<dbReference type="Pfam" id="PF00650">
    <property type="entry name" value="CRAL_TRIO"/>
    <property type="match status" value="2"/>
</dbReference>
<name>A0AAN8ZHH4_9MAGN</name>
<feature type="domain" description="CRAL-TRIO" evidence="2">
    <location>
        <begin position="82"/>
        <end position="313"/>
    </location>
</feature>
<keyword evidence="4" id="KW-1185">Reference proteome</keyword>
<evidence type="ECO:0000313" key="4">
    <source>
        <dbReference type="Proteomes" id="UP001370490"/>
    </source>
</evidence>
<dbReference type="PROSITE" id="PS50191">
    <property type="entry name" value="CRAL_TRIO"/>
    <property type="match status" value="1"/>
</dbReference>
<proteinExistence type="predicted"/>
<dbReference type="InterPro" id="IPR036865">
    <property type="entry name" value="CRAL-TRIO_dom_sf"/>
</dbReference>
<dbReference type="PANTHER" id="PTHR45824">
    <property type="entry name" value="GH16843P"/>
    <property type="match status" value="1"/>
</dbReference>
<comment type="caution">
    <text evidence="3">The sequence shown here is derived from an EMBL/GenBank/DDBJ whole genome shotgun (WGS) entry which is preliminary data.</text>
</comment>
<dbReference type="Gene3D" id="3.40.525.10">
    <property type="entry name" value="CRAL-TRIO lipid binding domain"/>
    <property type="match status" value="2"/>
</dbReference>
<dbReference type="PANTHER" id="PTHR45824:SF6">
    <property type="entry name" value="F16L1.9 PROTEIN"/>
    <property type="match status" value="1"/>
</dbReference>
<feature type="compositionally biased region" description="Pro residues" evidence="1">
    <location>
        <begin position="342"/>
        <end position="352"/>
    </location>
</feature>
<organism evidence="3 4">
    <name type="scientific">Dillenia turbinata</name>
    <dbReference type="NCBI Taxonomy" id="194707"/>
    <lineage>
        <taxon>Eukaryota</taxon>
        <taxon>Viridiplantae</taxon>
        <taxon>Streptophyta</taxon>
        <taxon>Embryophyta</taxon>
        <taxon>Tracheophyta</taxon>
        <taxon>Spermatophyta</taxon>
        <taxon>Magnoliopsida</taxon>
        <taxon>eudicotyledons</taxon>
        <taxon>Gunneridae</taxon>
        <taxon>Pentapetalae</taxon>
        <taxon>Dilleniales</taxon>
        <taxon>Dilleniaceae</taxon>
        <taxon>Dillenia</taxon>
    </lineage>
</organism>
<dbReference type="SMART" id="SM01100">
    <property type="entry name" value="CRAL_TRIO_N"/>
    <property type="match status" value="1"/>
</dbReference>
<evidence type="ECO:0000259" key="2">
    <source>
        <dbReference type="PROSITE" id="PS50191"/>
    </source>
</evidence>
<dbReference type="InterPro" id="IPR036273">
    <property type="entry name" value="CRAL/TRIO_N_dom_sf"/>
</dbReference>
<protein>
    <submittedName>
        <fullName evidence="3">CRAL-TRIO lipid binding domain</fullName>
    </submittedName>
</protein>
<dbReference type="AlphaFoldDB" id="A0AAN8ZHH4"/>
<sequence>MSAAIQKSSANGYEKSNAEKQAKINEVRKLVGPLSGKLSIYCSDAAIVRHLVARNWNVKKATKMLKETLKWRKEYKPDEICWEDIAHEAQTGKIYRSNYLDKQGRTVLVMRPSCQNSKSTRGQIKYLVYCMENAVLNLPPNQEQMVWLIDFHGFNLSNISVKVTRETAHILQDHYPERLGLAILYNPPKFFEPFWTVTTFVKHLEACSKKAIAKSKPALDYDYDQDMLCVHCQQKLLKLILTLTSLTSVAESSSWYSKVAFGSKVVKPFLEPKTANKVKFVYSDDPNGKKIMEEFFDMDQLESAFGGNNSEGFDINKYAERMRDDDKRMPSFWSAGHSPLEVPVPVPVPEPTPSSICLDTTNSDSESDASDKEKANNSSSHGVDSEESSPEDNVQTIEESKNGNGDVH</sequence>
<dbReference type="InterPro" id="IPR052578">
    <property type="entry name" value="PI_Transfer_CRAL-TRIO"/>
</dbReference>
<evidence type="ECO:0000256" key="1">
    <source>
        <dbReference type="SAM" id="MobiDB-lite"/>
    </source>
</evidence>
<dbReference type="GO" id="GO:0008526">
    <property type="term" value="F:phosphatidylinositol transfer activity"/>
    <property type="evidence" value="ECO:0007669"/>
    <property type="project" value="TreeGrafter"/>
</dbReference>